<feature type="domain" description="BIG2" evidence="2">
    <location>
        <begin position="122"/>
        <end position="208"/>
    </location>
</feature>
<dbReference type="Gene3D" id="2.60.40.1080">
    <property type="match status" value="4"/>
</dbReference>
<dbReference type="PROSITE" id="PS51257">
    <property type="entry name" value="PROKAR_LIPOPROTEIN"/>
    <property type="match status" value="1"/>
</dbReference>
<sequence length="649" mass="70870">MYFKAWFIPLIFILLTLAGCSDHADPPPPPPPERELVSIQLTIDSQEFPIGITHTATAIGNYSDYSTESGIDYTWSTESETEGVATVDTAGNITGEITGNTKLIVTEQGITSSLDITISAAVPQSIEIFPGNTSIAGGLDVQYQAIVLYSDGEEYDITRNNNATWIAESAPIAEFSGNDGIAHTSERYEGGTYIDVQFEGVTANTRAVLKVSFPTVTQLIITPIERAADTTTAEITVPRGQTIGFSATAYYSNNTSHVVTDETIWGTKDETVIKATDKSGTFHGEKVGNTDITAAFDGVVGERAVEVSSAEFESIVVSLASDSFPVGLVRQATAKAEFVGDVSYNLSNQKNGFWQSSNTKVATVDLSGMVTMRHPGETEISFLFNEVLTTTPLEVTLARVTEINISPLNPYFVGEGKKRQLTVMGTYDNFETLEITHNPRLKWEYYASDGELGFISNDEGEVDRKGMLHNFPTDQPLSIYFTIKATMDGTHNQSVATFGATNILTNEAVTLNFIGPFTDIDAKNLLSFTDFSVLYRESGVTGPADSTFIMVTFNEASLLCDSLVYDDFDDYRLPTAADLQAVWVKYDKTADEEYALYSNEKWAVGQHFWTTDSDDEGNYSLVDLQRGVTGLSSTTDIRHYASCVRDTAL</sequence>
<accession>Q488C4</accession>
<feature type="domain" description="BIG2" evidence="2">
    <location>
        <begin position="311"/>
        <end position="394"/>
    </location>
</feature>
<evidence type="ECO:0000313" key="4">
    <source>
        <dbReference type="Proteomes" id="UP000000547"/>
    </source>
</evidence>
<dbReference type="SUPFAM" id="SSF49373">
    <property type="entry name" value="Invasin/intimin cell-adhesion fragments"/>
    <property type="match status" value="1"/>
</dbReference>
<dbReference type="SMART" id="SM00635">
    <property type="entry name" value="BID_2"/>
    <property type="match status" value="4"/>
</dbReference>
<feature type="chain" id="PRO_5004234238" evidence="1">
    <location>
        <begin position="25"/>
        <end position="649"/>
    </location>
</feature>
<dbReference type="AlphaFoldDB" id="Q488C4"/>
<evidence type="ECO:0000256" key="1">
    <source>
        <dbReference type="SAM" id="SignalP"/>
    </source>
</evidence>
<feature type="signal peptide" evidence="1">
    <location>
        <begin position="1"/>
        <end position="24"/>
    </location>
</feature>
<keyword evidence="1" id="KW-0732">Signal</keyword>
<dbReference type="InterPro" id="IPR008964">
    <property type="entry name" value="Invasin/intimin_cell_adhesion"/>
</dbReference>
<name>Q488C4_COLP3</name>
<dbReference type="RefSeq" id="WP_011041691.1">
    <property type="nucleotide sequence ID" value="NC_003910.7"/>
</dbReference>
<protein>
    <submittedName>
        <fullName evidence="3">Putative surface protein</fullName>
    </submittedName>
</protein>
<evidence type="ECO:0000313" key="3">
    <source>
        <dbReference type="EMBL" id="AAZ24823.1"/>
    </source>
</evidence>
<gene>
    <name evidence="3" type="ordered locus">CPS_0842</name>
</gene>
<feature type="domain" description="BIG2" evidence="2">
    <location>
        <begin position="224"/>
        <end position="306"/>
    </location>
</feature>
<dbReference type="HOGENOM" id="CLU_421940_0_0_6"/>
<dbReference type="KEGG" id="cps:CPS_0842"/>
<proteinExistence type="predicted"/>
<feature type="domain" description="BIG2" evidence="2">
    <location>
        <begin position="35"/>
        <end position="117"/>
    </location>
</feature>
<dbReference type="STRING" id="167879.CPS_0842"/>
<reference evidence="3" key="1">
    <citation type="journal article" date="2005" name="Proc. Natl. Acad. Sci. U.S.A.">
        <title>The psychrophilic lifestyle as revealed by the genome sequence of Colwellia psychrerythraea 34H through genomic and proteomic analyses.</title>
        <authorList>
            <person name="Methe B.A."/>
            <person name="Nelson K.E."/>
            <person name="Deming J.W."/>
            <person name="Momen B."/>
            <person name="Melamud E."/>
            <person name="Zhang X."/>
            <person name="Moult J."/>
            <person name="Madupu R."/>
            <person name="Nelson W.C."/>
            <person name="Dodson R.J."/>
            <person name="Brinkac L.M."/>
            <person name="Daugherty S.C."/>
            <person name="Durkin A.S."/>
            <person name="DeBoy R.T."/>
            <person name="Kolonay J.F."/>
            <person name="Sullivan S.A."/>
            <person name="Zhou L."/>
            <person name="Davidsen T.M."/>
            <person name="Wu M."/>
            <person name="Huston A.L."/>
            <person name="Lewis M."/>
            <person name="Weaver B."/>
            <person name="Weidman J.F."/>
            <person name="Khouri H."/>
            <person name="Utterback T.R."/>
            <person name="Feldblyum T.V."/>
            <person name="Fraser C.M."/>
        </authorList>
    </citation>
    <scope>NUCLEOTIDE SEQUENCE [LARGE SCALE GENOMIC DNA]</scope>
    <source>
        <strain evidence="3">34H</strain>
    </source>
</reference>
<dbReference type="Proteomes" id="UP000000547">
    <property type="component" value="Chromosome"/>
</dbReference>
<evidence type="ECO:0000259" key="2">
    <source>
        <dbReference type="SMART" id="SM00635"/>
    </source>
</evidence>
<organism evidence="3 4">
    <name type="scientific">Colwellia psychrerythraea (strain 34H / ATCC BAA-681)</name>
    <name type="common">Vibrio psychroerythus</name>
    <dbReference type="NCBI Taxonomy" id="167879"/>
    <lineage>
        <taxon>Bacteria</taxon>
        <taxon>Pseudomonadati</taxon>
        <taxon>Pseudomonadota</taxon>
        <taxon>Gammaproteobacteria</taxon>
        <taxon>Alteromonadales</taxon>
        <taxon>Colwelliaceae</taxon>
        <taxon>Colwellia</taxon>
    </lineage>
</organism>
<dbReference type="EMBL" id="CP000083">
    <property type="protein sequence ID" value="AAZ24823.1"/>
    <property type="molecule type" value="Genomic_DNA"/>
</dbReference>
<dbReference type="InterPro" id="IPR003343">
    <property type="entry name" value="Big_2"/>
</dbReference>